<evidence type="ECO:0008006" key="4">
    <source>
        <dbReference type="Google" id="ProtNLM"/>
    </source>
</evidence>
<dbReference type="PANTHER" id="PTHR43625">
    <property type="entry name" value="AFLATOXIN B1 ALDEHYDE REDUCTASE"/>
    <property type="match status" value="1"/>
</dbReference>
<dbReference type="GO" id="GO:0005737">
    <property type="term" value="C:cytoplasm"/>
    <property type="evidence" value="ECO:0007669"/>
    <property type="project" value="TreeGrafter"/>
</dbReference>
<reference evidence="2 3" key="2">
    <citation type="submission" date="2017-10" db="EMBL/GenBank/DDBJ databases">
        <title>Genome analyses suggest a sexual origin of heterokaryosis in a supposedly ancient asexual fungus.</title>
        <authorList>
            <person name="Corradi N."/>
            <person name="Sedzielewska K."/>
            <person name="Noel J."/>
            <person name="Charron P."/>
            <person name="Farinelli L."/>
            <person name="Marton T."/>
            <person name="Kruger M."/>
            <person name="Pelin A."/>
            <person name="Brachmann A."/>
            <person name="Corradi N."/>
        </authorList>
    </citation>
    <scope>NUCLEOTIDE SEQUENCE [LARGE SCALE GENOMIC DNA]</scope>
    <source>
        <strain evidence="2 3">A1</strain>
    </source>
</reference>
<reference evidence="2 3" key="1">
    <citation type="submission" date="2017-10" db="EMBL/GenBank/DDBJ databases">
        <title>Extensive intraspecific genome diversity in a model arbuscular mycorrhizal fungus.</title>
        <authorList>
            <person name="Chen E.C.H."/>
            <person name="Morin E."/>
            <person name="Baudet D."/>
            <person name="Noel J."/>
            <person name="Ndikumana S."/>
            <person name="Charron P."/>
            <person name="St-Onge C."/>
            <person name="Giorgi J."/>
            <person name="Grigoriev I.V."/>
            <person name="Roux C."/>
            <person name="Martin F.M."/>
            <person name="Corradi N."/>
        </authorList>
    </citation>
    <scope>NUCLEOTIDE SEQUENCE [LARGE SCALE GENOMIC DNA]</scope>
    <source>
        <strain evidence="2 3">A1</strain>
    </source>
</reference>
<comment type="caution">
    <text evidence="2">The sequence shown here is derived from an EMBL/GenBank/DDBJ whole genome shotgun (WGS) entry which is preliminary data.</text>
</comment>
<dbReference type="VEuPathDB" id="FungiDB:RhiirA1_472504"/>
<gene>
    <name evidence="2" type="ORF">RhiirA1_472504</name>
</gene>
<proteinExistence type="predicted"/>
<evidence type="ECO:0000256" key="1">
    <source>
        <dbReference type="ARBA" id="ARBA00023002"/>
    </source>
</evidence>
<organism evidence="2 3">
    <name type="scientific">Rhizophagus irregularis</name>
    <dbReference type="NCBI Taxonomy" id="588596"/>
    <lineage>
        <taxon>Eukaryota</taxon>
        <taxon>Fungi</taxon>
        <taxon>Fungi incertae sedis</taxon>
        <taxon>Mucoromycota</taxon>
        <taxon>Glomeromycotina</taxon>
        <taxon>Glomeromycetes</taxon>
        <taxon>Glomerales</taxon>
        <taxon>Glomeraceae</taxon>
        <taxon>Rhizophagus</taxon>
    </lineage>
</organism>
<dbReference type="VEuPathDB" id="FungiDB:RhiirFUN_009982"/>
<dbReference type="EMBL" id="LLXH01001828">
    <property type="protein sequence ID" value="PKC57433.1"/>
    <property type="molecule type" value="Genomic_DNA"/>
</dbReference>
<name>A0A2N0R2A7_9GLOM</name>
<protein>
    <recommendedName>
        <fullName evidence="4">Aldo/keto reductase</fullName>
    </recommendedName>
</protein>
<dbReference type="InterPro" id="IPR050791">
    <property type="entry name" value="Aldo-Keto_reductase"/>
</dbReference>
<keyword evidence="1" id="KW-0560">Oxidoreductase</keyword>
<dbReference type="Proteomes" id="UP000232688">
    <property type="component" value="Unassembled WGS sequence"/>
</dbReference>
<evidence type="ECO:0000313" key="2">
    <source>
        <dbReference type="EMBL" id="PKC57433.1"/>
    </source>
</evidence>
<accession>A0A2N0R2A7</accession>
<dbReference type="SUPFAM" id="SSF51430">
    <property type="entry name" value="NAD(P)-linked oxidoreductase"/>
    <property type="match status" value="1"/>
</dbReference>
<dbReference type="InterPro" id="IPR036812">
    <property type="entry name" value="NAD(P)_OxRdtase_dom_sf"/>
</dbReference>
<sequence>MITFTYSPTDIKVCIESSNDLGCTIWDTVDIYGNGTNEIFLSRVRNEVFLSFSKSGIANSEFKATLRCAYKVHPIAEIQIEYSPWTLDIETNGIMEAYHELGKYKSTDDKFIQHFQGNNFVVIPDARKIKRLEENVEAVTVNFGSEELFEIRQIINSIEIV</sequence>
<dbReference type="GO" id="GO:0016491">
    <property type="term" value="F:oxidoreductase activity"/>
    <property type="evidence" value="ECO:0007669"/>
    <property type="project" value="UniProtKB-KW"/>
</dbReference>
<dbReference type="AlphaFoldDB" id="A0A2N0R2A7"/>
<dbReference type="PANTHER" id="PTHR43625:SF40">
    <property type="entry name" value="ALDO-KETO REDUCTASE YAKC [NADP(+)]"/>
    <property type="match status" value="1"/>
</dbReference>
<evidence type="ECO:0000313" key="3">
    <source>
        <dbReference type="Proteomes" id="UP000232688"/>
    </source>
</evidence>
<dbReference type="Gene3D" id="3.20.20.100">
    <property type="entry name" value="NADP-dependent oxidoreductase domain"/>
    <property type="match status" value="1"/>
</dbReference>